<protein>
    <submittedName>
        <fullName evidence="3">Restriction endonuclease</fullName>
    </submittedName>
</protein>
<dbReference type="PANTHER" id="PTHR30015:SF7">
    <property type="entry name" value="TYPE IV METHYL-DIRECTED RESTRICTION ENZYME ECOKMRR"/>
    <property type="match status" value="1"/>
</dbReference>
<name>A0AAJ6HRJ3_9ACTN</name>
<reference evidence="3 4" key="1">
    <citation type="submission" date="2023-07" db="EMBL/GenBank/DDBJ databases">
        <title>Micromonospora profundi TRM 95458 converts glycerol to a new osmotic compound.</title>
        <authorList>
            <person name="Lu D."/>
        </authorList>
    </citation>
    <scope>NUCLEOTIDE SEQUENCE [LARGE SCALE GENOMIC DNA]</scope>
    <source>
        <strain evidence="3 4">TRM95458</strain>
    </source>
</reference>
<dbReference type="KEGG" id="mprn:Q3V37_17855"/>
<organism evidence="3 4">
    <name type="scientific">Micromonospora profundi</name>
    <dbReference type="NCBI Taxonomy" id="1420889"/>
    <lineage>
        <taxon>Bacteria</taxon>
        <taxon>Bacillati</taxon>
        <taxon>Actinomycetota</taxon>
        <taxon>Actinomycetes</taxon>
        <taxon>Micromonosporales</taxon>
        <taxon>Micromonosporaceae</taxon>
        <taxon>Micromonospora</taxon>
    </lineage>
</organism>
<dbReference type="GO" id="GO:0015666">
    <property type="term" value="F:restriction endodeoxyribonuclease activity"/>
    <property type="evidence" value="ECO:0007669"/>
    <property type="project" value="TreeGrafter"/>
</dbReference>
<accession>A0AAJ6HRJ3</accession>
<dbReference type="SUPFAM" id="SSF52980">
    <property type="entry name" value="Restriction endonuclease-like"/>
    <property type="match status" value="1"/>
</dbReference>
<dbReference type="GO" id="GO:0003677">
    <property type="term" value="F:DNA binding"/>
    <property type="evidence" value="ECO:0007669"/>
    <property type="project" value="InterPro"/>
</dbReference>
<dbReference type="Pfam" id="PF04471">
    <property type="entry name" value="Mrr_cat"/>
    <property type="match status" value="1"/>
</dbReference>
<evidence type="ECO:0000313" key="4">
    <source>
        <dbReference type="Proteomes" id="UP001235874"/>
    </source>
</evidence>
<dbReference type="Proteomes" id="UP001235874">
    <property type="component" value="Chromosome"/>
</dbReference>
<evidence type="ECO:0000259" key="2">
    <source>
        <dbReference type="Pfam" id="PF04471"/>
    </source>
</evidence>
<keyword evidence="4" id="KW-1185">Reference proteome</keyword>
<gene>
    <name evidence="3" type="ORF">Q3V37_17855</name>
</gene>
<proteinExistence type="predicted"/>
<dbReference type="GO" id="GO:0009307">
    <property type="term" value="P:DNA restriction-modification system"/>
    <property type="evidence" value="ECO:0007669"/>
    <property type="project" value="InterPro"/>
</dbReference>
<dbReference type="Gene3D" id="3.40.1350.10">
    <property type="match status" value="1"/>
</dbReference>
<sequence>MAPRSTQPRFAASTGRRQRQHHARTPQVMIRLRTARRGLIPSDSLAALKQQPEFFTGGNWMARRSHSPNESERWQRQQARELERQQRATAAAAKAADRAKRDQRTADQKRDTELRTAEVETRARQLQAILTSGLRHTARIDLTSLKRQPSQQPFNPGDLAAVAAQPAWEQFEPPQPGMVSRLLGGQSRYQQQLAHARTAHQQAMQAWQAADADRRRRLDAARSNHDERVGQHLAEVEEHNRHVEQLITSYRARDRKTVESVLGLVLNQVPLPDDFPRRAEITFSPQQAQIVVRMQLPGRDAVPTVRGYKYVQTRDEIQPVPRPTKETSELYRSLVAQVSLLTLHNLFEADPQLASIGFNGHVDAINPGTGQREYPCLISLNVERELFAQLVLAQVRPELCLRHLNALVSPHPYELEPITPILDFDLTKFSFVDGMDAVSTLDSRPDLMKMSPTEFEHLVRQIFEAMGVESWTTEQNYDDGVDAVVVNRSALLGRLSIVQAKRYKDAVGVSHIRELAGAIEEKKAGHGILVTTSWFTPRSWQKAREHGRIELIDGNRLTYLIKEHLGKDVLIGIKRPRTATTGPDGASAATASS</sequence>
<feature type="compositionally biased region" description="Basic and acidic residues" evidence="1">
    <location>
        <begin position="67"/>
        <end position="86"/>
    </location>
</feature>
<feature type="compositionally biased region" description="Basic and acidic residues" evidence="1">
    <location>
        <begin position="95"/>
        <end position="119"/>
    </location>
</feature>
<dbReference type="PANTHER" id="PTHR30015">
    <property type="entry name" value="MRR RESTRICTION SYSTEM PROTEIN"/>
    <property type="match status" value="1"/>
</dbReference>
<dbReference type="InterPro" id="IPR011335">
    <property type="entry name" value="Restrct_endonuc-II-like"/>
</dbReference>
<feature type="region of interest" description="Disordered" evidence="1">
    <location>
        <begin position="1"/>
        <end position="27"/>
    </location>
</feature>
<dbReference type="EMBL" id="CP130472">
    <property type="protein sequence ID" value="WLS43283.1"/>
    <property type="molecule type" value="Genomic_DNA"/>
</dbReference>
<dbReference type="AlphaFoldDB" id="A0AAJ6HRJ3"/>
<dbReference type="InterPro" id="IPR052906">
    <property type="entry name" value="Type_IV_Methyl-Rstrct_Enzyme"/>
</dbReference>
<dbReference type="InterPro" id="IPR007560">
    <property type="entry name" value="Restrct_endonuc_IV_Mrr"/>
</dbReference>
<feature type="region of interest" description="Disordered" evidence="1">
    <location>
        <begin position="58"/>
        <end position="119"/>
    </location>
</feature>
<dbReference type="REBASE" id="748028">
    <property type="entry name" value="Mpr95458MrrP"/>
</dbReference>
<keyword evidence="3" id="KW-0255">Endonuclease</keyword>
<evidence type="ECO:0000313" key="3">
    <source>
        <dbReference type="EMBL" id="WLS43283.1"/>
    </source>
</evidence>
<keyword evidence="3" id="KW-0378">Hydrolase</keyword>
<dbReference type="RefSeq" id="WP_306270685.1">
    <property type="nucleotide sequence ID" value="NZ_CP130472.1"/>
</dbReference>
<evidence type="ECO:0000256" key="1">
    <source>
        <dbReference type="SAM" id="MobiDB-lite"/>
    </source>
</evidence>
<keyword evidence="3" id="KW-0540">Nuclease</keyword>
<dbReference type="InterPro" id="IPR011856">
    <property type="entry name" value="tRNA_endonuc-like_dom_sf"/>
</dbReference>
<feature type="domain" description="Restriction endonuclease type IV Mrr" evidence="2">
    <location>
        <begin position="448"/>
        <end position="560"/>
    </location>
</feature>